<evidence type="ECO:0000313" key="1">
    <source>
        <dbReference type="Proteomes" id="UP000095286"/>
    </source>
</evidence>
<dbReference type="WBParaSite" id="RSKR_0000278600.1">
    <property type="protein sequence ID" value="RSKR_0000278600.1"/>
    <property type="gene ID" value="RSKR_0000278600"/>
</dbReference>
<name>A0AC35TQ97_9BILA</name>
<dbReference type="Proteomes" id="UP000095286">
    <property type="component" value="Unplaced"/>
</dbReference>
<protein>
    <submittedName>
        <fullName evidence="2">Transporter</fullName>
    </submittedName>
</protein>
<organism evidence="1 2">
    <name type="scientific">Rhabditophanes sp. KR3021</name>
    <dbReference type="NCBI Taxonomy" id="114890"/>
    <lineage>
        <taxon>Eukaryota</taxon>
        <taxon>Metazoa</taxon>
        <taxon>Ecdysozoa</taxon>
        <taxon>Nematoda</taxon>
        <taxon>Chromadorea</taxon>
        <taxon>Rhabditida</taxon>
        <taxon>Tylenchina</taxon>
        <taxon>Panagrolaimomorpha</taxon>
        <taxon>Strongyloidoidea</taxon>
        <taxon>Alloionematidae</taxon>
        <taxon>Rhabditophanes</taxon>
    </lineage>
</organism>
<reference evidence="2" key="1">
    <citation type="submission" date="2016-11" db="UniProtKB">
        <authorList>
            <consortium name="WormBaseParasite"/>
        </authorList>
    </citation>
    <scope>IDENTIFICATION</scope>
    <source>
        <strain evidence="2">KR3021</strain>
    </source>
</reference>
<accession>A0AC35TQ97</accession>
<sequence length="648" mass="74398">MFDQGLGNWSSKCEYILSVCGFMFGIGNLYRFPYLVFKYGGSAFIVMYILMFFLAALPVVFIELAVGQFISLGALSIWKVVPLFKGIGMSMLFISFFFAIYYNIIASWALFYFVKSLTFALPWATCIPGQNSELCSTWNKDFIKPCKQLNGTVLPNGTCSFSTDQINSTMLGDQNWTSNKVMPALEHFHDQVLMLSEGIDDLKILNMPLAFCLTATCFTIFLFLFKDIKSAGKTAYLIVGMPYLILLFLLTRFLALPGSFEGLRHYFTPDWNVFQDPMVWGQAAVHVFFSMSSCSGGLITLSSYNRFHNNVLRDVWLIGIIDHLTSILSAALTFSAIGFMCYEMNIELDKFEWKTGIQLVFVFFAETLSRMPIAPLYAAFYFLMVFMILLSSQIFTVETIISSLCDQFPERLRKKHKNVLGCVIVTLYLVSMTLCSDSGFYWILMLEYYITQWPLIIIAFFEIMALCWIYGVDNILDDVKWMIGYYPPGYLVWKVLWKFCSPVIFMIILAFTWIEFQPLYYEGRQFPYWSNLIGWSLSLMPIAFIIFTGIIQFCMMKGSFRTRWRDVLCPEGDWGPALAIHRSERFPLQIPEARGLLIQKASHNYRSNSEMSGSRQSCDRSQRESKAKTPGKKHKVGSNNFPERETAI</sequence>
<evidence type="ECO:0000313" key="2">
    <source>
        <dbReference type="WBParaSite" id="RSKR_0000278600.1"/>
    </source>
</evidence>
<proteinExistence type="predicted"/>